<evidence type="ECO:0000256" key="1">
    <source>
        <dbReference type="SAM" id="Phobius"/>
    </source>
</evidence>
<gene>
    <name evidence="2" type="ORF">DX927_10145</name>
</gene>
<reference evidence="2 3" key="1">
    <citation type="submission" date="2018-08" db="EMBL/GenBank/DDBJ databases">
        <title>Bacillus phenotypic plasticity.</title>
        <authorList>
            <person name="Hurtado E."/>
        </authorList>
    </citation>
    <scope>NUCLEOTIDE SEQUENCE [LARGE SCALE GENOMIC DNA]</scope>
    <source>
        <strain evidence="2 3">427</strain>
    </source>
</reference>
<protein>
    <submittedName>
        <fullName evidence="2">Uncharacterized protein</fullName>
    </submittedName>
</protein>
<evidence type="ECO:0000313" key="2">
    <source>
        <dbReference type="EMBL" id="KAA6451164.1"/>
    </source>
</evidence>
<dbReference type="EMBL" id="QSND01000002">
    <property type="protein sequence ID" value="KAA6451164.1"/>
    <property type="molecule type" value="Genomic_DNA"/>
</dbReference>
<organism evidence="2 3">
    <name type="scientific">Bacillus swezeyi</name>
    <dbReference type="NCBI Taxonomy" id="1925020"/>
    <lineage>
        <taxon>Bacteria</taxon>
        <taxon>Bacillati</taxon>
        <taxon>Bacillota</taxon>
        <taxon>Bacilli</taxon>
        <taxon>Bacillales</taxon>
        <taxon>Bacillaceae</taxon>
        <taxon>Bacillus</taxon>
    </lineage>
</organism>
<accession>A0A5M8RWE0</accession>
<feature type="transmembrane region" description="Helical" evidence="1">
    <location>
        <begin position="7"/>
        <end position="24"/>
    </location>
</feature>
<name>A0A5M8RWE0_9BACI</name>
<keyword evidence="1" id="KW-1133">Transmembrane helix</keyword>
<proteinExistence type="predicted"/>
<dbReference type="Proteomes" id="UP000324326">
    <property type="component" value="Unassembled WGS sequence"/>
</dbReference>
<keyword evidence="1" id="KW-0812">Transmembrane</keyword>
<feature type="transmembrane region" description="Helical" evidence="1">
    <location>
        <begin position="30"/>
        <end position="49"/>
    </location>
</feature>
<evidence type="ECO:0000313" key="3">
    <source>
        <dbReference type="Proteomes" id="UP000324326"/>
    </source>
</evidence>
<dbReference type="AlphaFoldDB" id="A0A5M8RWE0"/>
<comment type="caution">
    <text evidence="2">The sequence shown here is derived from an EMBL/GenBank/DDBJ whole genome shotgun (WGS) entry which is preliminary data.</text>
</comment>
<keyword evidence="1" id="KW-0472">Membrane</keyword>
<sequence length="63" mass="7216">MLKIHILNLLLCIVSIIGFVQIIMNKQFIANGIIYISIFIISLTLSIVAPRQRKNNNLYSEKN</sequence>